<dbReference type="Gene3D" id="3.20.20.190">
    <property type="entry name" value="Phosphatidylinositol (PI) phosphodiesterase"/>
    <property type="match status" value="1"/>
</dbReference>
<dbReference type="InterPro" id="IPR030395">
    <property type="entry name" value="GP_PDE_dom"/>
</dbReference>
<dbReference type="PANTHER" id="PTHR46211:SF1">
    <property type="entry name" value="GLYCEROPHOSPHODIESTER PHOSPHODIESTERASE, CYTOPLASMIC"/>
    <property type="match status" value="1"/>
</dbReference>
<gene>
    <name evidence="2" type="ORF">GC105_15885</name>
</gene>
<accession>A0A6A7KCK1</accession>
<dbReference type="GO" id="GO:0006629">
    <property type="term" value="P:lipid metabolic process"/>
    <property type="evidence" value="ECO:0007669"/>
    <property type="project" value="InterPro"/>
</dbReference>
<protein>
    <submittedName>
        <fullName evidence="2">Glycerophosphodiester phosphodiesterase</fullName>
    </submittedName>
</protein>
<proteinExistence type="predicted"/>
<dbReference type="Proteomes" id="UP000440004">
    <property type="component" value="Unassembled WGS sequence"/>
</dbReference>
<organism evidence="2 3">
    <name type="scientific">Alkalibaculum sporogenes</name>
    <dbReference type="NCBI Taxonomy" id="2655001"/>
    <lineage>
        <taxon>Bacteria</taxon>
        <taxon>Bacillati</taxon>
        <taxon>Bacillota</taxon>
        <taxon>Clostridia</taxon>
        <taxon>Eubacteriales</taxon>
        <taxon>Eubacteriaceae</taxon>
        <taxon>Alkalibaculum</taxon>
    </lineage>
</organism>
<sequence>MPKMRKRHDMTHIYEYYYAHRGLHKKKSSNPENSLTAFKRAIENNYGIELDVQLSKDLIPVVYHDYNLRRVCGIDKKVCELTYDELRKLTLYSSNEKIPNLKEVLDLVNGKVPLIIELKIEDKDIFVCNVVATYLDDYNGVYCIESFNPLGLIWFKKNRPSVIRGQLSTNLLKDEGNKRKIVYLLLQNLMLNFCTKPDFIAFNYKYCKMISFVLCRAIYRVPTFAWTITSQEGIEDSKRSFDVFIFEKFKPKI</sequence>
<dbReference type="AlphaFoldDB" id="A0A6A7KCK1"/>
<dbReference type="InterPro" id="IPR017946">
    <property type="entry name" value="PLC-like_Pdiesterase_TIM-brl"/>
</dbReference>
<dbReference type="SUPFAM" id="SSF51695">
    <property type="entry name" value="PLC-like phosphodiesterases"/>
    <property type="match status" value="1"/>
</dbReference>
<name>A0A6A7KCK1_9FIRM</name>
<evidence type="ECO:0000259" key="1">
    <source>
        <dbReference type="PROSITE" id="PS51704"/>
    </source>
</evidence>
<dbReference type="PROSITE" id="PS51704">
    <property type="entry name" value="GP_PDE"/>
    <property type="match status" value="1"/>
</dbReference>
<comment type="caution">
    <text evidence="2">The sequence shown here is derived from an EMBL/GenBank/DDBJ whole genome shotgun (WGS) entry which is preliminary data.</text>
</comment>
<dbReference type="GO" id="GO:0008081">
    <property type="term" value="F:phosphoric diester hydrolase activity"/>
    <property type="evidence" value="ECO:0007669"/>
    <property type="project" value="InterPro"/>
</dbReference>
<dbReference type="Pfam" id="PF03009">
    <property type="entry name" value="GDPD"/>
    <property type="match status" value="1"/>
</dbReference>
<evidence type="ECO:0000313" key="2">
    <source>
        <dbReference type="EMBL" id="MPW27248.1"/>
    </source>
</evidence>
<keyword evidence="3" id="KW-1185">Reference proteome</keyword>
<dbReference type="PANTHER" id="PTHR46211">
    <property type="entry name" value="GLYCEROPHOSPHORYL DIESTER PHOSPHODIESTERASE"/>
    <property type="match status" value="1"/>
</dbReference>
<reference evidence="2 3" key="1">
    <citation type="submission" date="2019-10" db="EMBL/GenBank/DDBJ databases">
        <title>Alkalibaculum tamaniensis sp.nov., a new alkaliphilic acetogen, isolated on methoxylated aromatics from a mud volcano.</title>
        <authorList>
            <person name="Khomyakova M.A."/>
            <person name="Merkel A.Y."/>
            <person name="Bonch-Osmolovskaya E.A."/>
            <person name="Slobodkin A.I."/>
        </authorList>
    </citation>
    <scope>NUCLEOTIDE SEQUENCE [LARGE SCALE GENOMIC DNA]</scope>
    <source>
        <strain evidence="2 3">M08DMB</strain>
    </source>
</reference>
<evidence type="ECO:0000313" key="3">
    <source>
        <dbReference type="Proteomes" id="UP000440004"/>
    </source>
</evidence>
<feature type="domain" description="GP-PDE" evidence="1">
    <location>
        <begin position="15"/>
        <end position="253"/>
    </location>
</feature>
<dbReference type="EMBL" id="WHNX01000050">
    <property type="protein sequence ID" value="MPW27248.1"/>
    <property type="molecule type" value="Genomic_DNA"/>
</dbReference>